<reference evidence="1 2" key="1">
    <citation type="submission" date="2023-12" db="EMBL/GenBank/DDBJ databases">
        <title>Description of new species of Mycobacterium terrae complex isolated from sewage at the Sao Paulo Zoological Park Foundation in Brazil.</title>
        <authorList>
            <person name="Romagnoli C.L."/>
            <person name="Conceicao E.C."/>
            <person name="Machado E."/>
            <person name="Barreto L.B.P.F."/>
            <person name="Sharma A."/>
            <person name="Silva N.M."/>
            <person name="Marques L.E."/>
            <person name="Juliana M.A."/>
            <person name="Lourenco M.C.S."/>
            <person name="Digiampietri L.A."/>
            <person name="Suffys P.N."/>
            <person name="Viana-Niero C."/>
        </authorList>
    </citation>
    <scope>NUCLEOTIDE SEQUENCE [LARGE SCALE GENOMIC DNA]</scope>
    <source>
        <strain evidence="1 2">MYC098</strain>
    </source>
</reference>
<sequence length="360" mass="36324">MAVHFMAAGPPVGASKGAALAAATVLAGAGLLGVGTVGPEIAGAPMAPANHSVVLTAFPTFAESLQNLLNTMGVGDLNQVLAALGDVPGTTTPLSVTSNVSDMLAAFNPDGTTLAGVGNIFGISITEPLYSANAAIPSLLGAGGVWMVNGVPIGNVDLGDLVNVALGAGAGTHSLTDLANAVGLGSMLTQYAGMITTLGLPNLNILNCTLSCGNILSVNTHPDLTANSSLVDWLSGILGKPTTDITQFVGLINPTATVVPNTAWTLGEYLHILPISTGSTTMMDAATLAQLFSLTPTQPWDQYLDGLPFGGTLLDPSGETWGTQTLGTFLASFLPESSTLAITGDTPITDILEAFGLLNW</sequence>
<proteinExistence type="predicted"/>
<evidence type="ECO:0000313" key="2">
    <source>
        <dbReference type="Proteomes" id="UP001299596"/>
    </source>
</evidence>
<dbReference type="Proteomes" id="UP001299596">
    <property type="component" value="Unassembled WGS sequence"/>
</dbReference>
<evidence type="ECO:0008006" key="3">
    <source>
        <dbReference type="Google" id="ProtNLM"/>
    </source>
</evidence>
<organism evidence="1 2">
    <name type="scientific">[Mycobacterium] crassicus</name>
    <dbReference type="NCBI Taxonomy" id="2872309"/>
    <lineage>
        <taxon>Bacteria</taxon>
        <taxon>Bacillati</taxon>
        <taxon>Actinomycetota</taxon>
        <taxon>Actinomycetes</taxon>
        <taxon>Mycobacteriales</taxon>
        <taxon>Mycobacteriaceae</taxon>
        <taxon>Mycolicibacter</taxon>
    </lineage>
</organism>
<evidence type="ECO:0000313" key="1">
    <source>
        <dbReference type="EMBL" id="MEB3019899.1"/>
    </source>
</evidence>
<keyword evidence="2" id="KW-1185">Reference proteome</keyword>
<comment type="caution">
    <text evidence="1">The sequence shown here is derived from an EMBL/GenBank/DDBJ whole genome shotgun (WGS) entry which is preliminary data.</text>
</comment>
<gene>
    <name evidence="1" type="ORF">K6T79_02430</name>
</gene>
<dbReference type="EMBL" id="JAYJJR010000001">
    <property type="protein sequence ID" value="MEB3019899.1"/>
    <property type="molecule type" value="Genomic_DNA"/>
</dbReference>
<dbReference type="RefSeq" id="WP_225404558.1">
    <property type="nucleotide sequence ID" value="NZ_JAYJJR010000001.1"/>
</dbReference>
<protein>
    <recommendedName>
        <fullName evidence="3">PE-PGRS family protein</fullName>
    </recommendedName>
</protein>
<name>A0ABU5XCV3_9MYCO</name>
<accession>A0ABU5XCV3</accession>